<evidence type="ECO:0000313" key="1">
    <source>
        <dbReference type="EMBL" id="AZT07801.1"/>
    </source>
</evidence>
<dbReference type="Gene3D" id="3.90.210.10">
    <property type="entry name" value="Heat-Labile Enterotoxin, subunit A"/>
    <property type="match status" value="1"/>
</dbReference>
<evidence type="ECO:0000313" key="2">
    <source>
        <dbReference type="EMBL" id="AZT20218.1"/>
    </source>
</evidence>
<proteinExistence type="predicted"/>
<accession>A0A3Q9LQU1</accession>
<name>A0A3Q9LQU1_SALET</name>
<dbReference type="SUPFAM" id="SSF56399">
    <property type="entry name" value="ADP-ribosylation"/>
    <property type="match status" value="1"/>
</dbReference>
<dbReference type="GO" id="GO:0005576">
    <property type="term" value="C:extracellular region"/>
    <property type="evidence" value="ECO:0007669"/>
    <property type="project" value="InterPro"/>
</dbReference>
<dbReference type="EMBL" id="CP034712">
    <property type="protein sequence ID" value="AZT20218.1"/>
    <property type="molecule type" value="Genomic_DNA"/>
</dbReference>
<dbReference type="EMBL" id="CP034711">
    <property type="protein sequence ID" value="AZT07801.1"/>
    <property type="molecule type" value="Genomic_DNA"/>
</dbReference>
<gene>
    <name evidence="2" type="ORF">ELZ85_11080</name>
    <name evidence="1" type="ORF">ELZ87_11030</name>
</gene>
<dbReference type="InterPro" id="IPR003898">
    <property type="entry name" value="Borpert_toxA"/>
</dbReference>
<dbReference type="Pfam" id="PF02917">
    <property type="entry name" value="Pertussis_S1"/>
    <property type="match status" value="1"/>
</dbReference>
<sequence length="159" mass="18316">MIFRDGFASHGNNRNLQQHIRDDSCVSGSRDSTILRLSQILMRLYNIARLYYSRATFSGRLYRYRIRADNSFYSLPPSVAYIELCGIQFGHFERVMMRLQSEYVSVNSIPIENIHEAVELVYDRNTSMVNIVGVDYEKEIKGSDSCSCVIIQCLLCSYG</sequence>
<dbReference type="GO" id="GO:0003950">
    <property type="term" value="F:NAD+ poly-ADP-ribosyltransferase activity"/>
    <property type="evidence" value="ECO:0007669"/>
    <property type="project" value="InterPro"/>
</dbReference>
<dbReference type="AlphaFoldDB" id="A0A3Q9LQU1"/>
<evidence type="ECO:0008006" key="3">
    <source>
        <dbReference type="Google" id="ProtNLM"/>
    </source>
</evidence>
<reference evidence="2" key="1">
    <citation type="submission" date="2018-12" db="EMBL/GenBank/DDBJ databases">
        <title>Complete genome sequences of twenty non-typhoidal Salmonella isolates from Rwanda.</title>
        <authorList>
            <person name="Byukusenge M."/>
            <person name="Li L."/>
            <person name="Subhashinie K."/>
            <person name="Nzayirambaho M."/>
            <person name="Kuchipudi S.V."/>
            <person name="Jayarao B.M."/>
        </authorList>
    </citation>
    <scope>NUCLEOTIDE SEQUENCE</scope>
    <source>
        <strain evidence="2">RSE18</strain>
        <strain evidence="1">RSE20</strain>
    </source>
</reference>
<organism evidence="2">
    <name type="scientific">Salmonella enterica subsp. enterica serovar 43:a:1,7</name>
    <dbReference type="NCBI Taxonomy" id="2500155"/>
    <lineage>
        <taxon>Bacteria</taxon>
        <taxon>Pseudomonadati</taxon>
        <taxon>Pseudomonadota</taxon>
        <taxon>Gammaproteobacteria</taxon>
        <taxon>Enterobacterales</taxon>
        <taxon>Enterobacteriaceae</taxon>
        <taxon>Salmonella</taxon>
    </lineage>
</organism>
<protein>
    <recommendedName>
        <fullName evidence="3">Pertussis toxin subunit</fullName>
    </recommendedName>
</protein>